<dbReference type="Proteomes" id="UP001320831">
    <property type="component" value="Unassembled WGS sequence"/>
</dbReference>
<dbReference type="SUPFAM" id="SSF82866">
    <property type="entry name" value="Multidrug efflux transporter AcrB transmembrane domain"/>
    <property type="match status" value="2"/>
</dbReference>
<feature type="region of interest" description="Disordered" evidence="1">
    <location>
        <begin position="1032"/>
        <end position="1054"/>
    </location>
</feature>
<feature type="compositionally biased region" description="Basic and acidic residues" evidence="1">
    <location>
        <begin position="1032"/>
        <end position="1042"/>
    </location>
</feature>
<protein>
    <submittedName>
        <fullName evidence="3">Efflux RND transporter permease subunit</fullName>
    </submittedName>
</protein>
<evidence type="ECO:0000256" key="1">
    <source>
        <dbReference type="SAM" id="MobiDB-lite"/>
    </source>
</evidence>
<dbReference type="SUPFAM" id="SSF82714">
    <property type="entry name" value="Multidrug efflux transporter AcrB TolC docking domain, DN and DC subdomains"/>
    <property type="match status" value="2"/>
</dbReference>
<comment type="caution">
    <text evidence="3">The sequence shown here is derived from an EMBL/GenBank/DDBJ whole genome shotgun (WGS) entry which is preliminary data.</text>
</comment>
<dbReference type="Gene3D" id="3.30.70.1320">
    <property type="entry name" value="Multidrug efflux transporter AcrB pore domain like"/>
    <property type="match status" value="1"/>
</dbReference>
<keyword evidence="2" id="KW-0472">Membrane</keyword>
<dbReference type="Gene3D" id="3.30.70.1440">
    <property type="entry name" value="Multidrug efflux transporter AcrB pore domain"/>
    <property type="match status" value="1"/>
</dbReference>
<feature type="transmembrane region" description="Helical" evidence="2">
    <location>
        <begin position="986"/>
        <end position="1010"/>
    </location>
</feature>
<feature type="transmembrane region" description="Helical" evidence="2">
    <location>
        <begin position="331"/>
        <end position="350"/>
    </location>
</feature>
<accession>A0ABT2LPU5</accession>
<keyword evidence="2" id="KW-1133">Transmembrane helix</keyword>
<dbReference type="Gene3D" id="3.30.70.1430">
    <property type="entry name" value="Multidrug efflux transporter AcrB pore domain"/>
    <property type="match status" value="2"/>
</dbReference>
<gene>
    <name evidence="3" type="ORF">N5A92_16155</name>
</gene>
<feature type="transmembrane region" description="Helical" evidence="2">
    <location>
        <begin position="865"/>
        <end position="887"/>
    </location>
</feature>
<sequence>MDIVRLAISNARLTLSILLFFVVAGAIAYVEIPKEAEPDVPIPVIYVSLSYQGISPEDSERLLLRPVETALKGLEGVKEMRSAAYEGGGFVLVEFQAGYDFSNAIEDVRAKVSDAERDLPSGADEPSVNEVNISEFPVLVVTLSGDLPERALTTAARNLRDRIEEIPGVLEGSLQGARDELAEVVIDPVKLTSYGLQLDQLISAVNASNSLVAAGALEGGEGRYAVKVPSLIENVEDIANLPIVATNDAVVRARDLATIRSTFTDAETITRLDGQKAIAIEVKKRVGSNLVETVDAVKQVSEEFVQTMPEGVTVTYSQDKSVFIRDMLDDLQNHVLIAIILVFIIVLYTLSGRASVLIGLAVPASFLMGIFALSMGGYTVNMVVLFSLILAVGMLVDDAIIVTEFAERRMTEGMPKAQAFELAAKRMAGPVIAATMTRIAAFSPLLFWPGIVGEFMKYLPITLIVTLAASMIYALIFTPTLGALVAKAHVHEEPPPDGWYIRFVRQALRFPKTVLLLTVGLLVGVQVAYSNYGAGVEFFPDVEPEYGLMYVHARGNLSLEEMDRLVRPAEEKLVGWPGIESVYTRVGQTRGGGEDIDEDVIGVLQYEFIDWRERKPAGEILNDLRAEMASMPGVDIEVRVPDAGPPTGQPIQVQLSAANPEGLNDQATAVAEMLRGIDGVIDIANGVPPPGVDWAVQVDRAKAAQYGVSPSAVGNVVQLVTNGLKLSEYRPAGVDDAVDIRLRLPEDRRTLSTLDQLRIQTAQGPVPISNFVTRQPELSSGILNRIDAQRTITVTANIASGFQEAAVQQQVISALDDMDLGATRWKLAGSSEESDEAAAFLSKAFGAAIFLIFVVLLAQFNKFTSVFLVLMTVVMATIGVFLGLLITGQPFGIVMSGIGVIALAGVVVNNNIVLIDTYDRLRDEGMKRYDAIIQTCRERARPVLLTAISAVLGVLPIAFGLGLELADREVTFGAPSTQWWISLSGAIVYGLSFATVLTLIVTPAALMVFTREARPAGEKRRSLLARLFRRRDKDADAGKSEEDAPITAFPKAAE</sequence>
<name>A0ABT2LPU5_9HYPH</name>
<dbReference type="PANTHER" id="PTHR32063">
    <property type="match status" value="1"/>
</dbReference>
<feature type="transmembrane region" description="Helical" evidence="2">
    <location>
        <begin position="507"/>
        <end position="529"/>
    </location>
</feature>
<evidence type="ECO:0000313" key="3">
    <source>
        <dbReference type="EMBL" id="MCT7376568.1"/>
    </source>
</evidence>
<feature type="transmembrane region" description="Helical" evidence="2">
    <location>
        <begin position="893"/>
        <end position="918"/>
    </location>
</feature>
<dbReference type="InterPro" id="IPR027463">
    <property type="entry name" value="AcrB_DN_DC_subdom"/>
</dbReference>
<dbReference type="Gene3D" id="3.30.2090.10">
    <property type="entry name" value="Multidrug efflux transporter AcrB TolC docking domain, DN and DC subdomains"/>
    <property type="match status" value="2"/>
</dbReference>
<dbReference type="Gene3D" id="1.20.1640.10">
    <property type="entry name" value="Multidrug efflux transporter AcrB transmembrane domain"/>
    <property type="match status" value="2"/>
</dbReference>
<feature type="transmembrane region" description="Helical" evidence="2">
    <location>
        <begin position="459"/>
        <end position="486"/>
    </location>
</feature>
<organism evidence="3 4">
    <name type="scientific">Chelativorans salis</name>
    <dbReference type="NCBI Taxonomy" id="2978478"/>
    <lineage>
        <taxon>Bacteria</taxon>
        <taxon>Pseudomonadati</taxon>
        <taxon>Pseudomonadota</taxon>
        <taxon>Alphaproteobacteria</taxon>
        <taxon>Hyphomicrobiales</taxon>
        <taxon>Phyllobacteriaceae</taxon>
        <taxon>Chelativorans</taxon>
    </lineage>
</organism>
<dbReference type="PRINTS" id="PR00702">
    <property type="entry name" value="ACRIFLAVINRP"/>
</dbReference>
<proteinExistence type="predicted"/>
<reference evidence="3 4" key="1">
    <citation type="submission" date="2022-09" db="EMBL/GenBank/DDBJ databases">
        <title>Chelativorans salina sp. nov., a novel slightly halophilic bacterium isolated from a saline lake sediment enrichment.</title>
        <authorList>
            <person name="Gao L."/>
            <person name="Fang B.-Z."/>
            <person name="Li W.-J."/>
        </authorList>
    </citation>
    <scope>NUCLEOTIDE SEQUENCE [LARGE SCALE GENOMIC DNA]</scope>
    <source>
        <strain evidence="3 4">EGI FJ00035</strain>
    </source>
</reference>
<dbReference type="Pfam" id="PF00873">
    <property type="entry name" value="ACR_tran"/>
    <property type="match status" value="1"/>
</dbReference>
<feature type="transmembrane region" description="Helical" evidence="2">
    <location>
        <begin position="357"/>
        <end position="378"/>
    </location>
</feature>
<evidence type="ECO:0000313" key="4">
    <source>
        <dbReference type="Proteomes" id="UP001320831"/>
    </source>
</evidence>
<keyword evidence="2" id="KW-0812">Transmembrane</keyword>
<dbReference type="SUPFAM" id="SSF82693">
    <property type="entry name" value="Multidrug efflux transporter AcrB pore domain, PN1, PN2, PC1 and PC2 subdomains"/>
    <property type="match status" value="3"/>
</dbReference>
<dbReference type="PANTHER" id="PTHR32063:SF0">
    <property type="entry name" value="SWARMING MOTILITY PROTEIN SWRC"/>
    <property type="match status" value="1"/>
</dbReference>
<dbReference type="RefSeq" id="WP_260904611.1">
    <property type="nucleotide sequence ID" value="NZ_JAOCZP010000004.1"/>
</dbReference>
<feature type="transmembrane region" description="Helical" evidence="2">
    <location>
        <begin position="837"/>
        <end position="858"/>
    </location>
</feature>
<feature type="transmembrane region" description="Helical" evidence="2">
    <location>
        <begin position="384"/>
        <end position="406"/>
    </location>
</feature>
<dbReference type="EMBL" id="JAOCZP010000004">
    <property type="protein sequence ID" value="MCT7376568.1"/>
    <property type="molecule type" value="Genomic_DNA"/>
</dbReference>
<dbReference type="InterPro" id="IPR001036">
    <property type="entry name" value="Acrflvin-R"/>
</dbReference>
<feature type="transmembrane region" description="Helical" evidence="2">
    <location>
        <begin position="427"/>
        <end position="447"/>
    </location>
</feature>
<keyword evidence="4" id="KW-1185">Reference proteome</keyword>
<evidence type="ECO:0000256" key="2">
    <source>
        <dbReference type="SAM" id="Phobius"/>
    </source>
</evidence>
<feature type="transmembrane region" description="Helical" evidence="2">
    <location>
        <begin position="943"/>
        <end position="966"/>
    </location>
</feature>